<dbReference type="AlphaFoldDB" id="A0A853DR75"/>
<name>A0A853DR75_9MICO</name>
<evidence type="ECO:0000313" key="2">
    <source>
        <dbReference type="EMBL" id="NYK09074.1"/>
    </source>
</evidence>
<evidence type="ECO:0000259" key="1">
    <source>
        <dbReference type="Pfam" id="PF14311"/>
    </source>
</evidence>
<feature type="domain" description="Treble clef zinc finger" evidence="1">
    <location>
        <begin position="436"/>
        <end position="484"/>
    </location>
</feature>
<dbReference type="PANTHER" id="PTHR37317">
    <property type="entry name" value="BLR8090 PROTEIN"/>
    <property type="match status" value="1"/>
</dbReference>
<dbReference type="Pfam" id="PF14311">
    <property type="entry name" value="DUF4379"/>
    <property type="match status" value="3"/>
</dbReference>
<dbReference type="EMBL" id="JACCHJ010000001">
    <property type="protein sequence ID" value="NYK09074.1"/>
    <property type="molecule type" value="Genomic_DNA"/>
</dbReference>
<reference evidence="2 3" key="1">
    <citation type="submission" date="2020-07" db="EMBL/GenBank/DDBJ databases">
        <title>Sequencing the genomes of 1000 actinobacteria strains.</title>
        <authorList>
            <person name="Klenk H.-P."/>
        </authorList>
    </citation>
    <scope>NUCLEOTIDE SEQUENCE [LARGE SCALE GENOMIC DNA]</scope>
    <source>
        <strain evidence="2 3">DSM 15166</strain>
    </source>
</reference>
<proteinExistence type="predicted"/>
<feature type="domain" description="Treble clef zinc finger" evidence="1">
    <location>
        <begin position="296"/>
        <end position="348"/>
    </location>
</feature>
<feature type="domain" description="Treble clef zinc finger" evidence="1">
    <location>
        <begin position="525"/>
        <end position="573"/>
    </location>
</feature>
<dbReference type="Proteomes" id="UP000521075">
    <property type="component" value="Unassembled WGS sequence"/>
</dbReference>
<dbReference type="PANTHER" id="PTHR37317:SF1">
    <property type="entry name" value="ZINC-RIBBON DOMAIN-CONTAINING PROTEIN-RELATED"/>
    <property type="match status" value="1"/>
</dbReference>
<dbReference type="InterPro" id="IPR025487">
    <property type="entry name" value="DUF4379"/>
</dbReference>
<sequence length="587" mass="66439">MADATTLWELIHTIDPSLTDEAAHHLLPARPFPHAIRLWTILASTEFQKAFFDPSSTYKQSLNMLNTALKNSGLGDQGLTTRVWHYLRFTALGVREWLDQRALGSNAPFRPRWDHDLWLEPAVLESFTLPTRPLERFERYLQASNSQTITATNWREVLTHRSAGQPVDHLRENLKRRGGVCPAGHRVPVEPVREVGKRTSFLCAYCSGRRVIPGETDIASTHPARASYFDFAANSPLLPIDLHSNLPTKVAWVCPLGHTYERSVQGQCIGEEPCLVCNGSIARPGFNTLQDLRPDIAREWHPTLNTKSPSEVTLRGNERAWFICPKGHQPYETMIRSRANGTGCRKCGHALGAHKGQQLISERYPELATQWVPELNDGVRFGEARGISLKHVWRCSRGHEISREAFIRAKLGCGRCSGHVKTPDCNILLEKYPLITSEFHPTANQVSKLQMNASDNYLWICAAGHVRSATLHTRINSRGCSACPRPDRIAYESNEWTAGARGRASNDPALMRQSNYLVKQYPLITSEFHPTKNSVDKVRIRSAQTYVWLCAYGHERETHVHRRVDSRGCPDCPKERRIGYRADDERR</sequence>
<protein>
    <recommendedName>
        <fullName evidence="1">Treble clef zinc finger domain-containing protein</fullName>
    </recommendedName>
</protein>
<gene>
    <name evidence="2" type="ORF">HNR14_000955</name>
</gene>
<evidence type="ECO:0000313" key="3">
    <source>
        <dbReference type="Proteomes" id="UP000521075"/>
    </source>
</evidence>
<keyword evidence="3" id="KW-1185">Reference proteome</keyword>
<comment type="caution">
    <text evidence="2">The sequence shown here is derived from an EMBL/GenBank/DDBJ whole genome shotgun (WGS) entry which is preliminary data.</text>
</comment>
<accession>A0A853DR75</accession>
<organism evidence="2 3">
    <name type="scientific">Leifsonia naganoensis</name>
    <dbReference type="NCBI Taxonomy" id="150025"/>
    <lineage>
        <taxon>Bacteria</taxon>
        <taxon>Bacillati</taxon>
        <taxon>Actinomycetota</taxon>
        <taxon>Actinomycetes</taxon>
        <taxon>Micrococcales</taxon>
        <taxon>Microbacteriaceae</taxon>
        <taxon>Leifsonia</taxon>
    </lineage>
</organism>